<sequence length="209" mass="23244">MLQQVESFFSWVRSSACPGSVNIQASKSLDPTACSTGWLGGVCSGLWILCDGPHNKGHERPGRAMCFQSGLDGKSKQGFCVYQATAPSPCSYSRLEAPANWFNTSCFMVWRDQRALRSRKEEESEIAEEEERPDKDEGDGALHDSTFAIARFSTGMDRRGNGHSSIKSDQGNGRDCCRTAGPWELRKEPCRSRDSLHHFVSFTQERSAH</sequence>
<keyword evidence="3" id="KW-1185">Reference proteome</keyword>
<comment type="caution">
    <text evidence="2">The sequence shown here is derived from an EMBL/GenBank/DDBJ whole genome shotgun (WGS) entry which is preliminary data.</text>
</comment>
<proteinExistence type="predicted"/>
<evidence type="ECO:0000313" key="3">
    <source>
        <dbReference type="Proteomes" id="UP001346869"/>
    </source>
</evidence>
<feature type="region of interest" description="Disordered" evidence="1">
    <location>
        <begin position="154"/>
        <end position="175"/>
    </location>
</feature>
<protein>
    <submittedName>
        <fullName evidence="2">Uncharacterized protein</fullName>
    </submittedName>
</protein>
<name>A0AAN7XWK2_ELEMC</name>
<reference evidence="2 3" key="1">
    <citation type="journal article" date="2023" name="Genes (Basel)">
        <title>Chromosome-Level Genome Assembly and Circadian Gene Repertoire of the Patagonia Blennie Eleginops maclovinus-The Closest Ancestral Proxy of Antarctic Cryonotothenioids.</title>
        <authorList>
            <person name="Cheng C.C."/>
            <person name="Rivera-Colon A.G."/>
            <person name="Minhas B.F."/>
            <person name="Wilson L."/>
            <person name="Rayamajhi N."/>
            <person name="Vargas-Chacoff L."/>
            <person name="Catchen J.M."/>
        </authorList>
    </citation>
    <scope>NUCLEOTIDE SEQUENCE [LARGE SCALE GENOMIC DNA]</scope>
    <source>
        <strain evidence="2">JMC-PN-2008</strain>
    </source>
</reference>
<gene>
    <name evidence="2" type="ORF">PBY51_004209</name>
</gene>
<feature type="compositionally biased region" description="Polar residues" evidence="1">
    <location>
        <begin position="162"/>
        <end position="171"/>
    </location>
</feature>
<accession>A0AAN7XWK2</accession>
<dbReference type="EMBL" id="JAUZQC010000005">
    <property type="protein sequence ID" value="KAK5871323.1"/>
    <property type="molecule type" value="Genomic_DNA"/>
</dbReference>
<feature type="region of interest" description="Disordered" evidence="1">
    <location>
        <begin position="118"/>
        <end position="141"/>
    </location>
</feature>
<evidence type="ECO:0000256" key="1">
    <source>
        <dbReference type="SAM" id="MobiDB-lite"/>
    </source>
</evidence>
<evidence type="ECO:0000313" key="2">
    <source>
        <dbReference type="EMBL" id="KAK5871323.1"/>
    </source>
</evidence>
<reference evidence="2 3" key="2">
    <citation type="journal article" date="2023" name="Mol. Biol. Evol.">
        <title>Genomics of Secondarily Temperate Adaptation in the Only Non-Antarctic Icefish.</title>
        <authorList>
            <person name="Rivera-Colon A.G."/>
            <person name="Rayamajhi N."/>
            <person name="Minhas B.F."/>
            <person name="Madrigal G."/>
            <person name="Bilyk K.T."/>
            <person name="Yoon V."/>
            <person name="Hune M."/>
            <person name="Gregory S."/>
            <person name="Cheng C.H.C."/>
            <person name="Catchen J.M."/>
        </authorList>
    </citation>
    <scope>NUCLEOTIDE SEQUENCE [LARGE SCALE GENOMIC DNA]</scope>
    <source>
        <strain evidence="2">JMC-PN-2008</strain>
    </source>
</reference>
<feature type="compositionally biased region" description="Basic and acidic residues" evidence="1">
    <location>
        <begin position="132"/>
        <end position="141"/>
    </location>
</feature>
<dbReference type="AlphaFoldDB" id="A0AAN7XWK2"/>
<dbReference type="Proteomes" id="UP001346869">
    <property type="component" value="Unassembled WGS sequence"/>
</dbReference>
<organism evidence="2 3">
    <name type="scientific">Eleginops maclovinus</name>
    <name type="common">Patagonian blennie</name>
    <name type="synonym">Eleginus maclovinus</name>
    <dbReference type="NCBI Taxonomy" id="56733"/>
    <lineage>
        <taxon>Eukaryota</taxon>
        <taxon>Metazoa</taxon>
        <taxon>Chordata</taxon>
        <taxon>Craniata</taxon>
        <taxon>Vertebrata</taxon>
        <taxon>Euteleostomi</taxon>
        <taxon>Actinopterygii</taxon>
        <taxon>Neopterygii</taxon>
        <taxon>Teleostei</taxon>
        <taxon>Neoteleostei</taxon>
        <taxon>Acanthomorphata</taxon>
        <taxon>Eupercaria</taxon>
        <taxon>Perciformes</taxon>
        <taxon>Notothenioidei</taxon>
        <taxon>Eleginopidae</taxon>
        <taxon>Eleginops</taxon>
    </lineage>
</organism>